<name>A0ABQ0QL51_9PROT</name>
<sequence length="71" mass="8093">MNSWNNARNSFGLRARDIVSLAIPHHPANFSQLVRGYIEHLKLFALDRENTLQPMDTTTIEELRAMTGQAL</sequence>
<accession>A0ABQ0QL51</accession>
<dbReference type="Proteomes" id="UP001062443">
    <property type="component" value="Unassembled WGS sequence"/>
</dbReference>
<evidence type="ECO:0000313" key="2">
    <source>
        <dbReference type="Proteomes" id="UP001062443"/>
    </source>
</evidence>
<comment type="caution">
    <text evidence="1">The sequence shown here is derived from an EMBL/GenBank/DDBJ whole genome shotgun (WGS) entry which is preliminary data.</text>
</comment>
<proteinExistence type="predicted"/>
<organism evidence="1 2">
    <name type="scientific">Neokomagataea tanensis NBRC 106556</name>
    <dbReference type="NCBI Taxonomy" id="1223519"/>
    <lineage>
        <taxon>Bacteria</taxon>
        <taxon>Pseudomonadati</taxon>
        <taxon>Pseudomonadota</taxon>
        <taxon>Alphaproteobacteria</taxon>
        <taxon>Acetobacterales</taxon>
        <taxon>Acetobacteraceae</taxon>
        <taxon>Neokomagataea</taxon>
    </lineage>
</organism>
<dbReference type="EMBL" id="BAQB01000051">
    <property type="protein sequence ID" value="GBR48738.1"/>
    <property type="molecule type" value="Genomic_DNA"/>
</dbReference>
<reference evidence="1" key="1">
    <citation type="submission" date="2013-04" db="EMBL/GenBank/DDBJ databases">
        <title>The genome sequencing project of 58 acetic acid bacteria.</title>
        <authorList>
            <person name="Okamoto-Kainuma A."/>
            <person name="Ishikawa M."/>
            <person name="Umino S."/>
            <person name="Koizumi Y."/>
            <person name="Shiwa Y."/>
            <person name="Yoshikawa H."/>
            <person name="Matsutani M."/>
            <person name="Matsushita K."/>
        </authorList>
    </citation>
    <scope>NUCLEOTIDE SEQUENCE</scope>
    <source>
        <strain evidence="1">NBRC 106556</strain>
    </source>
</reference>
<protein>
    <submittedName>
        <fullName evidence="1">Uncharacterized protein</fullName>
    </submittedName>
</protein>
<keyword evidence="2" id="KW-1185">Reference proteome</keyword>
<gene>
    <name evidence="1" type="ORF">AA106556_1877</name>
</gene>
<evidence type="ECO:0000313" key="1">
    <source>
        <dbReference type="EMBL" id="GBR48738.1"/>
    </source>
</evidence>